<evidence type="ECO:0000256" key="4">
    <source>
        <dbReference type="ARBA" id="ARBA00023136"/>
    </source>
</evidence>
<keyword evidence="2 5" id="KW-0812">Transmembrane</keyword>
<proteinExistence type="predicted"/>
<dbReference type="EMBL" id="LFZN01000018">
    <property type="protein sequence ID" value="KXT04786.1"/>
    <property type="molecule type" value="Genomic_DNA"/>
</dbReference>
<dbReference type="Gene3D" id="1.20.120.550">
    <property type="entry name" value="Membrane associated eicosanoid/glutathione metabolism-like domain"/>
    <property type="match status" value="1"/>
</dbReference>
<name>A0A139HQS3_9PEZI</name>
<dbReference type="InterPro" id="IPR023352">
    <property type="entry name" value="MAPEG-like_dom_sf"/>
</dbReference>
<keyword evidence="4 5" id="KW-0472">Membrane</keyword>
<organism evidence="6 7">
    <name type="scientific">Pseudocercospora eumusae</name>
    <dbReference type="NCBI Taxonomy" id="321146"/>
    <lineage>
        <taxon>Eukaryota</taxon>
        <taxon>Fungi</taxon>
        <taxon>Dikarya</taxon>
        <taxon>Ascomycota</taxon>
        <taxon>Pezizomycotina</taxon>
        <taxon>Dothideomycetes</taxon>
        <taxon>Dothideomycetidae</taxon>
        <taxon>Mycosphaerellales</taxon>
        <taxon>Mycosphaerellaceae</taxon>
        <taxon>Pseudocercospora</taxon>
    </lineage>
</organism>
<gene>
    <name evidence="6" type="ORF">AC578_9686</name>
</gene>
<evidence type="ECO:0000256" key="2">
    <source>
        <dbReference type="ARBA" id="ARBA00022692"/>
    </source>
</evidence>
<dbReference type="AlphaFoldDB" id="A0A139HQS3"/>
<dbReference type="OrthoDB" id="4456959at2759"/>
<evidence type="ECO:0000256" key="5">
    <source>
        <dbReference type="SAM" id="Phobius"/>
    </source>
</evidence>
<dbReference type="Proteomes" id="UP000070133">
    <property type="component" value="Unassembled WGS sequence"/>
</dbReference>
<dbReference type="Pfam" id="PF01124">
    <property type="entry name" value="MAPEG"/>
    <property type="match status" value="1"/>
</dbReference>
<sequence>MAPTLEYARLDTALVGPVIALALWTFFMELWMYSYRLPDLEKYKVKLSPNMTNDDLNRPIPRSRQWPADNYNHLHEQPTVFYAVALGLTFLQAVDGTSAALAWAYVGARVVHSVVQASTNVIMVSSGVMRSEGDLDVLMVRIDEVLALRAFELAAVRTDIEGRVCGILVSRGR</sequence>
<comment type="caution">
    <text evidence="6">The sequence shown here is derived from an EMBL/GenBank/DDBJ whole genome shotgun (WGS) entry which is preliminary data.</text>
</comment>
<evidence type="ECO:0000313" key="6">
    <source>
        <dbReference type="EMBL" id="KXT04786.1"/>
    </source>
</evidence>
<evidence type="ECO:0000313" key="7">
    <source>
        <dbReference type="Proteomes" id="UP000070133"/>
    </source>
</evidence>
<keyword evidence="7" id="KW-1185">Reference proteome</keyword>
<dbReference type="SUPFAM" id="SSF161084">
    <property type="entry name" value="MAPEG domain-like"/>
    <property type="match status" value="1"/>
</dbReference>
<dbReference type="InterPro" id="IPR001129">
    <property type="entry name" value="Membr-assoc_MAPEG"/>
</dbReference>
<accession>A0A139HQS3</accession>
<evidence type="ECO:0000256" key="3">
    <source>
        <dbReference type="ARBA" id="ARBA00022989"/>
    </source>
</evidence>
<keyword evidence="3 5" id="KW-1133">Transmembrane helix</keyword>
<feature type="transmembrane region" description="Helical" evidence="5">
    <location>
        <begin position="12"/>
        <end position="33"/>
    </location>
</feature>
<dbReference type="GO" id="GO:0016020">
    <property type="term" value="C:membrane"/>
    <property type="evidence" value="ECO:0007669"/>
    <property type="project" value="UniProtKB-SubCell"/>
</dbReference>
<reference evidence="6 7" key="1">
    <citation type="submission" date="2015-07" db="EMBL/GenBank/DDBJ databases">
        <title>Comparative genomics of the Sigatoka disease complex on banana suggests a link between parallel evolutionary changes in Pseudocercospora fijiensis and Pseudocercospora eumusae and increased virulence on the banana host.</title>
        <authorList>
            <person name="Chang T.-C."/>
            <person name="Salvucci A."/>
            <person name="Crous P.W."/>
            <person name="Stergiopoulos I."/>
        </authorList>
    </citation>
    <scope>NUCLEOTIDE SEQUENCE [LARGE SCALE GENOMIC DNA]</scope>
    <source>
        <strain evidence="6 7">CBS 114824</strain>
    </source>
</reference>
<evidence type="ECO:0000256" key="1">
    <source>
        <dbReference type="ARBA" id="ARBA00004370"/>
    </source>
</evidence>
<protein>
    <submittedName>
        <fullName evidence="6">Uncharacterized protein</fullName>
    </submittedName>
</protein>
<dbReference type="STRING" id="321146.A0A139HQS3"/>
<comment type="subcellular location">
    <subcellularLocation>
        <location evidence="1">Membrane</location>
    </subcellularLocation>
</comment>